<evidence type="ECO:0000313" key="2">
    <source>
        <dbReference type="EMBL" id="MCI2230023.1"/>
    </source>
</evidence>
<protein>
    <submittedName>
        <fullName evidence="2">Uncharacterized protein</fullName>
    </submittedName>
</protein>
<name>A0A9X2AL00_9FLAO</name>
<evidence type="ECO:0000256" key="1">
    <source>
        <dbReference type="SAM" id="Coils"/>
    </source>
</evidence>
<keyword evidence="1" id="KW-0175">Coiled coil</keyword>
<proteinExistence type="predicted"/>
<organism evidence="2 3">
    <name type="scientific">Polaribacter marinus</name>
    <dbReference type="NCBI Taxonomy" id="2916838"/>
    <lineage>
        <taxon>Bacteria</taxon>
        <taxon>Pseudomonadati</taxon>
        <taxon>Bacteroidota</taxon>
        <taxon>Flavobacteriia</taxon>
        <taxon>Flavobacteriales</taxon>
        <taxon>Flavobacteriaceae</taxon>
    </lineage>
</organism>
<comment type="caution">
    <text evidence="2">The sequence shown here is derived from an EMBL/GenBank/DDBJ whole genome shotgun (WGS) entry which is preliminary data.</text>
</comment>
<reference evidence="2" key="1">
    <citation type="submission" date="2022-02" db="EMBL/GenBank/DDBJ databases">
        <title>Polaribacter sp. MSW13, isolated from seawater.</title>
        <authorList>
            <person name="Kristyanto S."/>
            <person name="Jung J."/>
            <person name="Jeon C.O."/>
        </authorList>
    </citation>
    <scope>NUCLEOTIDE SEQUENCE</scope>
    <source>
        <strain evidence="2">MSW13</strain>
    </source>
</reference>
<evidence type="ECO:0000313" key="3">
    <source>
        <dbReference type="Proteomes" id="UP001139369"/>
    </source>
</evidence>
<dbReference type="AlphaFoldDB" id="A0A9X2AL00"/>
<gene>
    <name evidence="2" type="ORF">MC378_12665</name>
</gene>
<dbReference type="Proteomes" id="UP001139369">
    <property type="component" value="Unassembled WGS sequence"/>
</dbReference>
<accession>A0A9X2AL00</accession>
<keyword evidence="3" id="KW-1185">Reference proteome</keyword>
<feature type="coiled-coil region" evidence="1">
    <location>
        <begin position="29"/>
        <end position="77"/>
    </location>
</feature>
<dbReference type="EMBL" id="JAKQYM010000010">
    <property type="protein sequence ID" value="MCI2230023.1"/>
    <property type="molecule type" value="Genomic_DNA"/>
</dbReference>
<dbReference type="RefSeq" id="WP_242179133.1">
    <property type="nucleotide sequence ID" value="NZ_JAKQYM010000010.1"/>
</dbReference>
<sequence>MNLTKLLFTSLVFSSLISFGQQSTSEKTKSELLKQNTELTVQIENLKNENEKQKTIVDIKENEILKLKEEIKYYKETLNLFNSKISTKYKDLDFKINSVIGNSNTGKIMVEGIFVNNGVLRSIQGQKAKIFDPKGNGVNSYKVLVGNEKRIDKLYKDIPTKFSVELEQIIEGTPVIKSLMIDFYSRLGYKSDDISIVFKNLTVKWE</sequence>